<proteinExistence type="predicted"/>
<name>A0A1S7FT33_9LIST</name>
<accession>A0A1S7FT33</accession>
<dbReference type="RefSeq" id="WP_036058622.1">
    <property type="nucleotide sequence ID" value="NZ_CP011102.1"/>
</dbReference>
<reference evidence="2" key="1">
    <citation type="submission" date="2015-03" db="EMBL/GenBank/DDBJ databases">
        <authorList>
            <person name="Ferrari E."/>
            <person name="Walter M.C."/>
            <person name="Huptas C."/>
            <person name="Scherer S."/>
            <person name="Mueller-Herbst S."/>
        </authorList>
    </citation>
    <scope>NUCLEOTIDE SEQUENCE [LARGE SCALE GENOMIC DNA]</scope>
    <source>
        <strain evidence="2">LWP01</strain>
    </source>
</reference>
<dbReference type="AlphaFoldDB" id="A0A1S7FT33"/>
<gene>
    <name evidence="1" type="ORF">UE46_05330</name>
</gene>
<dbReference type="KEGG" id="lwi:UE46_05330"/>
<keyword evidence="2" id="KW-1185">Reference proteome</keyword>
<evidence type="ECO:0008006" key="3">
    <source>
        <dbReference type="Google" id="ProtNLM"/>
    </source>
</evidence>
<dbReference type="EMBL" id="CP011102">
    <property type="protein sequence ID" value="AQY50505.1"/>
    <property type="molecule type" value="Genomic_DNA"/>
</dbReference>
<evidence type="ECO:0000313" key="2">
    <source>
        <dbReference type="Proteomes" id="UP000223060"/>
    </source>
</evidence>
<organism evidence="1 2">
    <name type="scientific">Listeria weihenstephanensis</name>
    <dbReference type="NCBI Taxonomy" id="1006155"/>
    <lineage>
        <taxon>Bacteria</taxon>
        <taxon>Bacillati</taxon>
        <taxon>Bacillota</taxon>
        <taxon>Bacilli</taxon>
        <taxon>Bacillales</taxon>
        <taxon>Listeriaceae</taxon>
        <taxon>Listeria</taxon>
    </lineage>
</organism>
<dbReference type="Proteomes" id="UP000223060">
    <property type="component" value="Chromosome"/>
</dbReference>
<evidence type="ECO:0000313" key="1">
    <source>
        <dbReference type="EMBL" id="AQY50505.1"/>
    </source>
</evidence>
<sequence length="96" mass="10706">MTEFDLKTYVKQECAVTWDDPSLDSQIEEAKAYLRDISGTSISFDSPGTATSLLKNRVRYDRNGALALFEMDYRSSLLRFQLSEGLKGGVADGKSE</sequence>
<accession>A0A1S7FYY9</accession>
<protein>
    <recommendedName>
        <fullName evidence="3">Phage protein</fullName>
    </recommendedName>
</protein>